<name>A0A3N1CYR5_9ACTN</name>
<dbReference type="Proteomes" id="UP000272400">
    <property type="component" value="Unassembled WGS sequence"/>
</dbReference>
<accession>A0A3N1CYR5</accession>
<dbReference type="InterPro" id="IPR000073">
    <property type="entry name" value="AB_hydrolase_1"/>
</dbReference>
<reference evidence="2 3" key="1">
    <citation type="submission" date="2018-11" db="EMBL/GenBank/DDBJ databases">
        <title>Sequencing the genomes of 1000 actinobacteria strains.</title>
        <authorList>
            <person name="Klenk H.-P."/>
        </authorList>
    </citation>
    <scope>NUCLEOTIDE SEQUENCE [LARGE SCALE GENOMIC DNA]</scope>
    <source>
        <strain evidence="2 3">DSM 44254</strain>
    </source>
</reference>
<dbReference type="RefSeq" id="WP_123665823.1">
    <property type="nucleotide sequence ID" value="NZ_RJKE01000001.1"/>
</dbReference>
<sequence>MITDTVELKEGAIRYRARGEGPPLVLLTTLGGTWMRQTAVLSKQYTVITYDMRGFGDSPSTTGFPTNAEHADDLAELLTALGHDKAAVAGLSHGGLVAQHFAARHPERLSALALVATFAKARESTELFLRMLYGFLERDDLANFWEVLKSFLFSAANYEVLDRRQGALKQAMFDQYTTAALRSIYGQARTHDSTTWLTEPPCPTLVVGGIQDMLFPVVATEELAGLVPGARTVLLPSAHIPPVESPRLFNDALLDFLKEAR</sequence>
<dbReference type="PRINTS" id="PR00111">
    <property type="entry name" value="ABHYDROLASE"/>
</dbReference>
<dbReference type="PANTHER" id="PTHR43798">
    <property type="entry name" value="MONOACYLGLYCEROL LIPASE"/>
    <property type="match status" value="1"/>
</dbReference>
<organism evidence="2 3">
    <name type="scientific">Actinocorallia herbida</name>
    <dbReference type="NCBI Taxonomy" id="58109"/>
    <lineage>
        <taxon>Bacteria</taxon>
        <taxon>Bacillati</taxon>
        <taxon>Actinomycetota</taxon>
        <taxon>Actinomycetes</taxon>
        <taxon>Streptosporangiales</taxon>
        <taxon>Thermomonosporaceae</taxon>
        <taxon>Actinocorallia</taxon>
    </lineage>
</organism>
<comment type="caution">
    <text evidence="2">The sequence shown here is derived from an EMBL/GenBank/DDBJ whole genome shotgun (WGS) entry which is preliminary data.</text>
</comment>
<evidence type="ECO:0000259" key="1">
    <source>
        <dbReference type="Pfam" id="PF00561"/>
    </source>
</evidence>
<dbReference type="InterPro" id="IPR029058">
    <property type="entry name" value="AB_hydrolase_fold"/>
</dbReference>
<feature type="domain" description="AB hydrolase-1" evidence="1">
    <location>
        <begin position="22"/>
        <end position="244"/>
    </location>
</feature>
<dbReference type="AlphaFoldDB" id="A0A3N1CYR5"/>
<dbReference type="SUPFAM" id="SSF53474">
    <property type="entry name" value="alpha/beta-Hydrolases"/>
    <property type="match status" value="1"/>
</dbReference>
<evidence type="ECO:0000313" key="2">
    <source>
        <dbReference type="EMBL" id="ROO86424.1"/>
    </source>
</evidence>
<gene>
    <name evidence="2" type="ORF">EDD29_3991</name>
</gene>
<proteinExistence type="predicted"/>
<dbReference type="InterPro" id="IPR050266">
    <property type="entry name" value="AB_hydrolase_sf"/>
</dbReference>
<dbReference type="Pfam" id="PF00561">
    <property type="entry name" value="Abhydrolase_1"/>
    <property type="match status" value="1"/>
</dbReference>
<keyword evidence="3" id="KW-1185">Reference proteome</keyword>
<dbReference type="OrthoDB" id="495620at2"/>
<dbReference type="EMBL" id="RJKE01000001">
    <property type="protein sequence ID" value="ROO86424.1"/>
    <property type="molecule type" value="Genomic_DNA"/>
</dbReference>
<dbReference type="Gene3D" id="3.40.50.1820">
    <property type="entry name" value="alpha/beta hydrolase"/>
    <property type="match status" value="1"/>
</dbReference>
<protein>
    <submittedName>
        <fullName evidence="2">3-oxoadipate enol-lactonase</fullName>
    </submittedName>
</protein>
<dbReference type="GO" id="GO:0003824">
    <property type="term" value="F:catalytic activity"/>
    <property type="evidence" value="ECO:0007669"/>
    <property type="project" value="UniProtKB-ARBA"/>
</dbReference>
<evidence type="ECO:0000313" key="3">
    <source>
        <dbReference type="Proteomes" id="UP000272400"/>
    </source>
</evidence>